<sequence length="343" mass="38253">MEVEASVPSLVAGEAGWLHTALAALLPYIIWVPYQVYLSLNDGGWKTLVKQITFGSTSVTSGHAGAKPALEARCQRQPDAPTRPDAGVTWQRISHCMERYTVQSSKSEGSDRLVLMYAWLTSKRHHVHKYASLFTDLGMDVVTVKITGMDLMQPTTGSQAVAKEVVEFLAGQPQYSRILVFGFSVGAYAFSEAVKMMHERGEYAGVKERLVGHVWDSPVDLPNMPIGVATSVTANEKIRRYVTSCVDWFLRTRHDVATRHYIAAANYFYRGPVAGPSLYMCSSCDPLSPVPVNDRITGRWQQLGHDVTTKVFEDTAHCANYTKYPKEYRNLVLQFVDKIGMLH</sequence>
<dbReference type="InterPro" id="IPR008547">
    <property type="entry name" value="DUF829_TMEM53"/>
</dbReference>
<evidence type="ECO:0000313" key="2">
    <source>
        <dbReference type="RefSeq" id="XP_047740005.1"/>
    </source>
</evidence>
<evidence type="ECO:0000313" key="1">
    <source>
        <dbReference type="Proteomes" id="UP000694843"/>
    </source>
</evidence>
<dbReference type="KEGG" id="hazt:108665792"/>
<dbReference type="GO" id="GO:0017171">
    <property type="term" value="F:serine hydrolase activity"/>
    <property type="evidence" value="ECO:0007669"/>
    <property type="project" value="TreeGrafter"/>
</dbReference>
<accession>A0A979FV76</accession>
<dbReference type="SUPFAM" id="SSF53474">
    <property type="entry name" value="alpha/beta-Hydrolases"/>
    <property type="match status" value="1"/>
</dbReference>
<dbReference type="RefSeq" id="XP_047740005.1">
    <property type="nucleotide sequence ID" value="XM_047884049.1"/>
</dbReference>
<dbReference type="PANTHER" id="PTHR20908:SF1">
    <property type="entry name" value="LD15586P"/>
    <property type="match status" value="1"/>
</dbReference>
<dbReference type="PANTHER" id="PTHR20908">
    <property type="entry name" value="LD15586P"/>
    <property type="match status" value="1"/>
</dbReference>
<gene>
    <name evidence="2" type="primary">LOC108665792</name>
</gene>
<keyword evidence="1" id="KW-1185">Reference proteome</keyword>
<dbReference type="GeneID" id="108665792"/>
<dbReference type="Gene3D" id="3.40.50.1820">
    <property type="entry name" value="alpha/beta hydrolase"/>
    <property type="match status" value="1"/>
</dbReference>
<dbReference type="InterPro" id="IPR029058">
    <property type="entry name" value="AB_hydrolase_fold"/>
</dbReference>
<dbReference type="Pfam" id="PF05705">
    <property type="entry name" value="DUF829"/>
    <property type="match status" value="1"/>
</dbReference>
<organism evidence="1 2">
    <name type="scientific">Hyalella azteca</name>
    <name type="common">Amphipod</name>
    <dbReference type="NCBI Taxonomy" id="294128"/>
    <lineage>
        <taxon>Eukaryota</taxon>
        <taxon>Metazoa</taxon>
        <taxon>Ecdysozoa</taxon>
        <taxon>Arthropoda</taxon>
        <taxon>Crustacea</taxon>
        <taxon>Multicrustacea</taxon>
        <taxon>Malacostraca</taxon>
        <taxon>Eumalacostraca</taxon>
        <taxon>Peracarida</taxon>
        <taxon>Amphipoda</taxon>
        <taxon>Senticaudata</taxon>
        <taxon>Talitrida</taxon>
        <taxon>Talitroidea</taxon>
        <taxon>Hyalellidae</taxon>
        <taxon>Hyalella</taxon>
    </lineage>
</organism>
<proteinExistence type="predicted"/>
<dbReference type="AlphaFoldDB" id="A0A979FV76"/>
<name>A0A979FV76_HYAAZ</name>
<dbReference type="Proteomes" id="UP000694843">
    <property type="component" value="Unplaced"/>
</dbReference>
<reference evidence="2" key="1">
    <citation type="submission" date="2025-08" db="UniProtKB">
        <authorList>
            <consortium name="RefSeq"/>
        </authorList>
    </citation>
    <scope>IDENTIFICATION</scope>
    <source>
        <tissue evidence="2">Whole organism</tissue>
    </source>
</reference>
<protein>
    <submittedName>
        <fullName evidence="2">Uncharacterized protein LOC108665792</fullName>
    </submittedName>
</protein>
<dbReference type="OrthoDB" id="77878at2759"/>